<evidence type="ECO:0000256" key="1">
    <source>
        <dbReference type="ARBA" id="ARBA00001974"/>
    </source>
</evidence>
<protein>
    <recommendedName>
        <fullName evidence="6">Sulfhydryl oxidase</fullName>
        <ecNumber evidence="6">1.8.3.2</ecNumber>
    </recommendedName>
</protein>
<evidence type="ECO:0000313" key="8">
    <source>
        <dbReference type="Proteomes" id="UP000277204"/>
    </source>
</evidence>
<proteinExistence type="predicted"/>
<dbReference type="STRING" id="48269.A0A183MAD7"/>
<evidence type="ECO:0000256" key="5">
    <source>
        <dbReference type="ARBA" id="ARBA00023157"/>
    </source>
</evidence>
<sequence length="80" mass="9654">MQDTQFFFSLQHYFFLPNHIDIIVHPPKLDSRHALSGWLCMQHNLVNKKIGKPLFDCTHVLERWRYGWKDNDDCKLPEQD</sequence>
<dbReference type="GO" id="GO:0016971">
    <property type="term" value="F:flavin-dependent sulfhydryl oxidase activity"/>
    <property type="evidence" value="ECO:0007669"/>
    <property type="project" value="InterPro"/>
</dbReference>
<dbReference type="InterPro" id="IPR039799">
    <property type="entry name" value="ALR/ERV"/>
</dbReference>
<evidence type="ECO:0000313" key="7">
    <source>
        <dbReference type="EMBL" id="VDP03414.1"/>
    </source>
</evidence>
<dbReference type="PANTHER" id="PTHR12645:SF0">
    <property type="entry name" value="FAD-LINKED SULFHYDRYL OXIDASE ALR"/>
    <property type="match status" value="1"/>
</dbReference>
<reference evidence="7 8" key="1">
    <citation type="submission" date="2018-11" db="EMBL/GenBank/DDBJ databases">
        <authorList>
            <consortium name="Pathogen Informatics"/>
        </authorList>
    </citation>
    <scope>NUCLEOTIDE SEQUENCE [LARGE SCALE GENOMIC DNA]</scope>
    <source>
        <strain evidence="7 8">Zambia</strain>
    </source>
</reference>
<keyword evidence="3 6" id="KW-0274">FAD</keyword>
<dbReference type="EC" id="1.8.3.2" evidence="6"/>
<dbReference type="EMBL" id="UZAI01008931">
    <property type="protein sequence ID" value="VDP03414.1"/>
    <property type="molecule type" value="Genomic_DNA"/>
</dbReference>
<keyword evidence="4 6" id="KW-0560">Oxidoreductase</keyword>
<dbReference type="PANTHER" id="PTHR12645">
    <property type="entry name" value="ALR/ERV"/>
    <property type="match status" value="1"/>
</dbReference>
<keyword evidence="5" id="KW-1015">Disulfide bond</keyword>
<evidence type="ECO:0000256" key="6">
    <source>
        <dbReference type="RuleBase" id="RU371123"/>
    </source>
</evidence>
<evidence type="ECO:0000256" key="2">
    <source>
        <dbReference type="ARBA" id="ARBA00022630"/>
    </source>
</evidence>
<dbReference type="InterPro" id="IPR036774">
    <property type="entry name" value="ERV/ALR_sulphydryl_oxid_sf"/>
</dbReference>
<dbReference type="PROSITE" id="PS51324">
    <property type="entry name" value="ERV_ALR"/>
    <property type="match status" value="1"/>
</dbReference>
<name>A0A183MAD7_9TREM</name>
<gene>
    <name evidence="7" type="ORF">SMRZ_LOCUS13012</name>
</gene>
<dbReference type="SUPFAM" id="SSF69000">
    <property type="entry name" value="FAD-dependent thiol oxidase"/>
    <property type="match status" value="1"/>
</dbReference>
<keyword evidence="8" id="KW-1185">Reference proteome</keyword>
<evidence type="ECO:0000256" key="4">
    <source>
        <dbReference type="ARBA" id="ARBA00023002"/>
    </source>
</evidence>
<dbReference type="Gene3D" id="1.20.120.310">
    <property type="entry name" value="ERV/ALR sulfhydryl oxidase domain"/>
    <property type="match status" value="1"/>
</dbReference>
<dbReference type="GO" id="GO:0050660">
    <property type="term" value="F:flavin adenine dinucleotide binding"/>
    <property type="evidence" value="ECO:0007669"/>
    <property type="project" value="TreeGrafter"/>
</dbReference>
<organism evidence="7 8">
    <name type="scientific">Schistosoma margrebowiei</name>
    <dbReference type="NCBI Taxonomy" id="48269"/>
    <lineage>
        <taxon>Eukaryota</taxon>
        <taxon>Metazoa</taxon>
        <taxon>Spiralia</taxon>
        <taxon>Lophotrochozoa</taxon>
        <taxon>Platyhelminthes</taxon>
        <taxon>Trematoda</taxon>
        <taxon>Digenea</taxon>
        <taxon>Strigeidida</taxon>
        <taxon>Schistosomatoidea</taxon>
        <taxon>Schistosomatidae</taxon>
        <taxon>Schistosoma</taxon>
    </lineage>
</organism>
<dbReference type="Proteomes" id="UP000277204">
    <property type="component" value="Unassembled WGS sequence"/>
</dbReference>
<dbReference type="AlphaFoldDB" id="A0A183MAD7"/>
<evidence type="ECO:0000256" key="3">
    <source>
        <dbReference type="ARBA" id="ARBA00022827"/>
    </source>
</evidence>
<accession>A0A183MAD7</accession>
<dbReference type="InterPro" id="IPR017905">
    <property type="entry name" value="ERV/ALR_sulphydryl_oxidase"/>
</dbReference>
<dbReference type="Pfam" id="PF04777">
    <property type="entry name" value="Evr1_Alr"/>
    <property type="match status" value="1"/>
</dbReference>
<comment type="cofactor">
    <cofactor evidence="1 6">
        <name>FAD</name>
        <dbReference type="ChEBI" id="CHEBI:57692"/>
    </cofactor>
</comment>
<keyword evidence="2 6" id="KW-0285">Flavoprotein</keyword>
<dbReference type="GO" id="GO:0005739">
    <property type="term" value="C:mitochondrion"/>
    <property type="evidence" value="ECO:0007669"/>
    <property type="project" value="TreeGrafter"/>
</dbReference>
<comment type="catalytic activity">
    <reaction evidence="6">
        <text>2 R'C(R)SH + O2 = R'C(R)S-S(R)CR' + H2O2</text>
        <dbReference type="Rhea" id="RHEA:17357"/>
        <dbReference type="ChEBI" id="CHEBI:15379"/>
        <dbReference type="ChEBI" id="CHEBI:16240"/>
        <dbReference type="ChEBI" id="CHEBI:16520"/>
        <dbReference type="ChEBI" id="CHEBI:17412"/>
        <dbReference type="EC" id="1.8.3.2"/>
    </reaction>
</comment>